<dbReference type="EMBL" id="JAAIKB010000011">
    <property type="protein sequence ID" value="NGM22908.1"/>
    <property type="molecule type" value="Genomic_DNA"/>
</dbReference>
<proteinExistence type="predicted"/>
<gene>
    <name evidence="1" type="ORF">G3576_23045</name>
</gene>
<comment type="caution">
    <text evidence="1">The sequence shown here is derived from an EMBL/GenBank/DDBJ whole genome shotgun (WGS) entry which is preliminary data.</text>
</comment>
<evidence type="ECO:0000313" key="2">
    <source>
        <dbReference type="Proteomes" id="UP000475385"/>
    </source>
</evidence>
<name>A0A6M1LR68_9PROT</name>
<dbReference type="RefSeq" id="WP_164696821.1">
    <property type="nucleotide sequence ID" value="NZ_JAAIKB010000011.1"/>
</dbReference>
<organism evidence="1 2">
    <name type="scientific">Falsiroseomonas algicola</name>
    <dbReference type="NCBI Taxonomy" id="2716930"/>
    <lineage>
        <taxon>Bacteria</taxon>
        <taxon>Pseudomonadati</taxon>
        <taxon>Pseudomonadota</taxon>
        <taxon>Alphaproteobacteria</taxon>
        <taxon>Acetobacterales</taxon>
        <taxon>Roseomonadaceae</taxon>
        <taxon>Falsiroseomonas</taxon>
    </lineage>
</organism>
<evidence type="ECO:0000313" key="1">
    <source>
        <dbReference type="EMBL" id="NGM22908.1"/>
    </source>
</evidence>
<reference evidence="1 2" key="1">
    <citation type="submission" date="2020-03" db="EMBL/GenBank/DDBJ databases">
        <title>Roseomonas stagni sp. nov., isolated from pond water in Japan.</title>
        <authorList>
            <person name="Furuhata K."/>
            <person name="Miyamoto H."/>
            <person name="Goto K."/>
        </authorList>
    </citation>
    <scope>NUCLEOTIDE SEQUENCE [LARGE SCALE GENOMIC DNA]</scope>
    <source>
        <strain evidence="1 2">PeD5</strain>
    </source>
</reference>
<sequence>MTEPGAQAKGLRAALVEAPDHALGRVVAMLDSLRDRSEVDILLDGIRPRLRRLRPQRPVRLSRLLCLPLEGVLANPATWKQSPLLVPRHAIRPIAAAVAVALGDLAAELDVLAAGGTLSDEALVQALGDRLWPAAGRATLPPLPQGWLEAGLPAESAAPMLALCTAIWRHAPGLWAAAYPPSREGAGEAQIRAALAPLAMEGRAALLGGLALLLRDSLQPGVAVSVAASLMPAVQRTAEEELVAALTRDGGLVTNATSPGEMASAAQRLVLRLDGLEASASVASREGRRNLAAALRRDVGGACYTLYAQALADGLLAEAERLAAGPPAGDAEVVALERMARDLRRLELAGRRFGAEASFDRMLGSTVARLLPVAARRGGLTRVEVARLVEMLAGPQAALPLLEE</sequence>
<dbReference type="Proteomes" id="UP000475385">
    <property type="component" value="Unassembled WGS sequence"/>
</dbReference>
<protein>
    <submittedName>
        <fullName evidence="1">Uncharacterized protein</fullName>
    </submittedName>
</protein>
<keyword evidence="2" id="KW-1185">Reference proteome</keyword>
<accession>A0A6M1LR68</accession>
<dbReference type="AlphaFoldDB" id="A0A6M1LR68"/>